<comment type="pathway">
    <text evidence="1">Cell wall biogenesis; cell wall polysaccharide biosynthesis.</text>
</comment>
<dbReference type="CDD" id="cd04186">
    <property type="entry name" value="GT_2_like_c"/>
    <property type="match status" value="1"/>
</dbReference>
<keyword evidence="4 6" id="KW-0808">Transferase</keyword>
<name>A0A0E4HFN9_9BACL</name>
<evidence type="ECO:0000313" key="6">
    <source>
        <dbReference type="EMBL" id="CQR58535.1"/>
    </source>
</evidence>
<feature type="domain" description="Glycosyltransferase 2-like" evidence="5">
    <location>
        <begin position="19"/>
        <end position="151"/>
    </location>
</feature>
<evidence type="ECO:0000256" key="1">
    <source>
        <dbReference type="ARBA" id="ARBA00004776"/>
    </source>
</evidence>
<dbReference type="RefSeq" id="WP_020433213.1">
    <property type="nucleotide sequence ID" value="NZ_AGBD01001657.1"/>
</dbReference>
<dbReference type="HOGENOM" id="CLU_023845_4_0_9"/>
<dbReference type="InterPro" id="IPR029044">
    <property type="entry name" value="Nucleotide-diphossugar_trans"/>
</dbReference>
<dbReference type="SUPFAM" id="SSF53448">
    <property type="entry name" value="Nucleotide-diphospho-sugar transferases"/>
    <property type="match status" value="1"/>
</dbReference>
<dbReference type="Proteomes" id="UP000033163">
    <property type="component" value="Chromosome I"/>
</dbReference>
<evidence type="ECO:0000259" key="5">
    <source>
        <dbReference type="Pfam" id="PF00535"/>
    </source>
</evidence>
<dbReference type="PANTHER" id="PTHR43179:SF12">
    <property type="entry name" value="GALACTOFURANOSYLTRANSFERASE GLFT2"/>
    <property type="match status" value="1"/>
</dbReference>
<evidence type="ECO:0000256" key="4">
    <source>
        <dbReference type="ARBA" id="ARBA00022679"/>
    </source>
</evidence>
<proteinExistence type="inferred from homology"/>
<organism evidence="6 7">
    <name type="scientific">Paenibacillus riograndensis SBR5</name>
    <dbReference type="NCBI Taxonomy" id="1073571"/>
    <lineage>
        <taxon>Bacteria</taxon>
        <taxon>Bacillati</taxon>
        <taxon>Bacillota</taxon>
        <taxon>Bacilli</taxon>
        <taxon>Bacillales</taxon>
        <taxon>Paenibacillaceae</taxon>
        <taxon>Paenibacillus</taxon>
        <taxon>Paenibacillus sonchi group</taxon>
    </lineage>
</organism>
<gene>
    <name evidence="6" type="ORF">PRIO_6188</name>
</gene>
<dbReference type="GO" id="GO:0016757">
    <property type="term" value="F:glycosyltransferase activity"/>
    <property type="evidence" value="ECO:0007669"/>
    <property type="project" value="UniProtKB-KW"/>
</dbReference>
<accession>A0A0E4HFN9</accession>
<keyword evidence="3" id="KW-0328">Glycosyltransferase</keyword>
<protein>
    <submittedName>
        <fullName evidence="6">Glycosyl transferase</fullName>
    </submittedName>
</protein>
<dbReference type="AlphaFoldDB" id="A0A0E4HFN9"/>
<dbReference type="EMBL" id="LN831776">
    <property type="protein sequence ID" value="CQR58535.1"/>
    <property type="molecule type" value="Genomic_DNA"/>
</dbReference>
<reference evidence="7" key="1">
    <citation type="submission" date="2015-03" db="EMBL/GenBank/DDBJ databases">
        <authorList>
            <person name="Wibberg D."/>
        </authorList>
    </citation>
    <scope>NUCLEOTIDE SEQUENCE [LARGE SCALE GENOMIC DNA]</scope>
</reference>
<dbReference type="STRING" id="483937.AMQ84_12525"/>
<dbReference type="Pfam" id="PF00535">
    <property type="entry name" value="Glycos_transf_2"/>
    <property type="match status" value="1"/>
</dbReference>
<evidence type="ECO:0000256" key="3">
    <source>
        <dbReference type="ARBA" id="ARBA00022676"/>
    </source>
</evidence>
<evidence type="ECO:0000256" key="2">
    <source>
        <dbReference type="ARBA" id="ARBA00006739"/>
    </source>
</evidence>
<dbReference type="Gene3D" id="3.90.550.10">
    <property type="entry name" value="Spore Coat Polysaccharide Biosynthesis Protein SpsA, Chain A"/>
    <property type="match status" value="1"/>
</dbReference>
<dbReference type="PANTHER" id="PTHR43179">
    <property type="entry name" value="RHAMNOSYLTRANSFERASE WBBL"/>
    <property type="match status" value="1"/>
</dbReference>
<dbReference type="PATRIC" id="fig|1073571.4.peg.6608"/>
<evidence type="ECO:0000313" key="7">
    <source>
        <dbReference type="Proteomes" id="UP000033163"/>
    </source>
</evidence>
<comment type="similarity">
    <text evidence="2">Belongs to the glycosyltransferase 2 family.</text>
</comment>
<dbReference type="KEGG" id="pri:PRIO_6188"/>
<sequence length="361" mass="40116">MNNKFNSSISNKINNKTVSVHIVTYNSADDIVDCLTAVYAQDYPVQQIVVVDNASADGCAGRVRAFSDTLAAQAHSAQQLEGGADGGLKSKVHVPSLTLLENDINTGFAPAHNQAIAATDTDYVLVLNPDLTLEPDYISRLIAGMEADPRIGSATGKLLLKADHSLVDSTGLRMNRARRAFDRGAGEPAAQWPESGVVFGVSGAAAMYSRRMIEDISVNGEFFDADFFAYKEDVDVAWRAELFGWLAYYDAEAVGYHERGWKTSGRDSKPMFIRRNSYINRYKMIYKNEPARTLFSTFLYSLPYEAAAHGYMLLREPKLIRAWGSFWAQRRNLKQKRKYIQAKVKSLRAGKTSQGNKAVER</sequence>
<dbReference type="InterPro" id="IPR001173">
    <property type="entry name" value="Glyco_trans_2-like"/>
</dbReference>